<feature type="compositionally biased region" description="Acidic residues" evidence="1">
    <location>
        <begin position="250"/>
        <end position="263"/>
    </location>
</feature>
<dbReference type="Proteomes" id="UP001597139">
    <property type="component" value="Unassembled WGS sequence"/>
</dbReference>
<feature type="region of interest" description="Disordered" evidence="1">
    <location>
        <begin position="242"/>
        <end position="263"/>
    </location>
</feature>
<accession>A0ABD6BUA3</accession>
<reference evidence="2 3" key="1">
    <citation type="journal article" date="2019" name="Int. J. Syst. Evol. Microbiol.">
        <title>The Global Catalogue of Microorganisms (GCM) 10K type strain sequencing project: providing services to taxonomists for standard genome sequencing and annotation.</title>
        <authorList>
            <consortium name="The Broad Institute Genomics Platform"/>
            <consortium name="The Broad Institute Genome Sequencing Center for Infectious Disease"/>
            <person name="Wu L."/>
            <person name="Ma J."/>
        </authorList>
    </citation>
    <scope>NUCLEOTIDE SEQUENCE [LARGE SCALE GENOMIC DNA]</scope>
    <source>
        <strain evidence="2 3">CGMCC 1.12859</strain>
    </source>
</reference>
<keyword evidence="3" id="KW-1185">Reference proteome</keyword>
<feature type="region of interest" description="Disordered" evidence="1">
    <location>
        <begin position="1"/>
        <end position="21"/>
    </location>
</feature>
<evidence type="ECO:0000313" key="2">
    <source>
        <dbReference type="EMBL" id="MFD1568679.1"/>
    </source>
</evidence>
<comment type="caution">
    <text evidence="2">The sequence shown here is derived from an EMBL/GenBank/DDBJ whole genome shotgun (WGS) entry which is preliminary data.</text>
</comment>
<dbReference type="AlphaFoldDB" id="A0ABD6BUA3"/>
<dbReference type="EMBL" id="JBHUCZ010000013">
    <property type="protein sequence ID" value="MFD1568679.1"/>
    <property type="molecule type" value="Genomic_DNA"/>
</dbReference>
<sequence>MAEEQSPSLPPELEEWLDDRAADTGRDRRDVLARAVATYRLVSAAENATDAAPIDTRIADLERRLDELAGDTEDRIEDVRDRVVQVARSAADADHDHPELAALIEEAGTDWADDAAAIRRALAELDRQVEGGFENYEAVLSSLADRADEVDAKLDTLAGAVVDLRERVAALEAADARRKAVEDLQRDANSRNVAAGDCENCGKRVHIGLLSAPRCPHCEEPFEEVQPGGRFIGSATLITGERPALTGDAYEPEAPEEVFADDE</sequence>
<name>A0ABD6BUA3_9EURY</name>
<proteinExistence type="predicted"/>
<gene>
    <name evidence="2" type="ORF">ACFSAU_14375</name>
</gene>
<dbReference type="RefSeq" id="WP_267647563.1">
    <property type="nucleotide sequence ID" value="NZ_JANHGR010000002.1"/>
</dbReference>
<evidence type="ECO:0000313" key="3">
    <source>
        <dbReference type="Proteomes" id="UP001597139"/>
    </source>
</evidence>
<evidence type="ECO:0000256" key="1">
    <source>
        <dbReference type="SAM" id="MobiDB-lite"/>
    </source>
</evidence>
<protein>
    <submittedName>
        <fullName evidence="2">CopG family transcriptional regulator</fullName>
    </submittedName>
</protein>
<organism evidence="2 3">
    <name type="scientific">Halolamina litorea</name>
    <dbReference type="NCBI Taxonomy" id="1515593"/>
    <lineage>
        <taxon>Archaea</taxon>
        <taxon>Methanobacteriati</taxon>
        <taxon>Methanobacteriota</taxon>
        <taxon>Stenosarchaea group</taxon>
        <taxon>Halobacteria</taxon>
        <taxon>Halobacteriales</taxon>
        <taxon>Haloferacaceae</taxon>
    </lineage>
</organism>